<protein>
    <recommendedName>
        <fullName evidence="3">Homeobox domain-containing protein</fullName>
    </recommendedName>
</protein>
<feature type="region of interest" description="Disordered" evidence="2">
    <location>
        <begin position="164"/>
        <end position="280"/>
    </location>
</feature>
<evidence type="ECO:0000259" key="3">
    <source>
        <dbReference type="PROSITE" id="PS50071"/>
    </source>
</evidence>
<dbReference type="GeneID" id="16069633"/>
<dbReference type="KEGG" id="sre:PTSG_09736"/>
<dbReference type="EMBL" id="GL832985">
    <property type="protein sequence ID" value="EGD79322.1"/>
    <property type="molecule type" value="Genomic_DNA"/>
</dbReference>
<keyword evidence="1" id="KW-0539">Nucleus</keyword>
<feature type="region of interest" description="Disordered" evidence="2">
    <location>
        <begin position="531"/>
        <end position="656"/>
    </location>
</feature>
<dbReference type="PANTHER" id="PTHR28051:SF1">
    <property type="entry name" value="PROTEIN MTL1-RELATED"/>
    <property type="match status" value="1"/>
</dbReference>
<keyword evidence="5" id="KW-1185">Reference proteome</keyword>
<accession>F2UNW7</accession>
<organism evidence="5">
    <name type="scientific">Salpingoeca rosetta (strain ATCC 50818 / BSB-021)</name>
    <dbReference type="NCBI Taxonomy" id="946362"/>
    <lineage>
        <taxon>Eukaryota</taxon>
        <taxon>Choanoflagellata</taxon>
        <taxon>Craspedida</taxon>
        <taxon>Salpingoecidae</taxon>
        <taxon>Salpingoeca</taxon>
    </lineage>
</organism>
<reference evidence="4" key="1">
    <citation type="submission" date="2009-08" db="EMBL/GenBank/DDBJ databases">
        <title>Annotation of Salpingoeca rosetta.</title>
        <authorList>
            <consortium name="The Broad Institute Genome Sequencing Platform"/>
            <person name="Russ C."/>
            <person name="Cuomo C."/>
            <person name="Burger G."/>
            <person name="Gray M.W."/>
            <person name="Holland P.W.H."/>
            <person name="King N."/>
            <person name="Lang F.B.F."/>
            <person name="Roger A.J."/>
            <person name="Ruiz-Trillo I."/>
            <person name="Young S.K."/>
            <person name="Zeng Q."/>
            <person name="Gargeya S."/>
            <person name="Alvarado L."/>
            <person name="Berlin A."/>
            <person name="Chapman S.B."/>
            <person name="Chen Z."/>
            <person name="Freedman E."/>
            <person name="Gellesch M."/>
            <person name="Goldberg J."/>
            <person name="Griggs A."/>
            <person name="Gujja S."/>
            <person name="Heilman E."/>
            <person name="Heiman D."/>
            <person name="Howarth C."/>
            <person name="Mehta T."/>
            <person name="Neiman D."/>
            <person name="Pearson M."/>
            <person name="Roberts A."/>
            <person name="Saif S."/>
            <person name="Shea T."/>
            <person name="Shenoy N."/>
            <person name="Sisk P."/>
            <person name="Stolte C."/>
            <person name="Sykes S."/>
            <person name="White J."/>
            <person name="Yandava C."/>
            <person name="Haas B."/>
            <person name="Nusbaum C."/>
            <person name="Birren B."/>
        </authorList>
    </citation>
    <scope>NUCLEOTIDE SEQUENCE [LARGE SCALE GENOMIC DNA]</scope>
    <source>
        <strain evidence="4">ATCC 50818</strain>
    </source>
</reference>
<keyword evidence="1" id="KW-0371">Homeobox</keyword>
<dbReference type="PROSITE" id="PS50071">
    <property type="entry name" value="HOMEOBOX_2"/>
    <property type="match status" value="1"/>
</dbReference>
<feature type="compositionally biased region" description="Low complexity" evidence="2">
    <location>
        <begin position="226"/>
        <end position="270"/>
    </location>
</feature>
<dbReference type="SMART" id="SM00389">
    <property type="entry name" value="HOX"/>
    <property type="match status" value="1"/>
</dbReference>
<feature type="DNA-binding region" description="Homeobox" evidence="1">
    <location>
        <begin position="835"/>
        <end position="895"/>
    </location>
</feature>
<name>F2UNW7_SALR5</name>
<feature type="compositionally biased region" description="Acidic residues" evidence="2">
    <location>
        <begin position="544"/>
        <end position="566"/>
    </location>
</feature>
<feature type="compositionally biased region" description="Low complexity" evidence="2">
    <location>
        <begin position="175"/>
        <end position="214"/>
    </location>
</feature>
<feature type="compositionally biased region" description="Basic residues" evidence="2">
    <location>
        <begin position="129"/>
        <end position="145"/>
    </location>
</feature>
<dbReference type="Proteomes" id="UP000007799">
    <property type="component" value="Unassembled WGS sequence"/>
</dbReference>
<dbReference type="InterPro" id="IPR001356">
    <property type="entry name" value="HD"/>
</dbReference>
<evidence type="ECO:0000256" key="1">
    <source>
        <dbReference type="PROSITE-ProRule" id="PRU00108"/>
    </source>
</evidence>
<dbReference type="InterPro" id="IPR009057">
    <property type="entry name" value="Homeodomain-like_sf"/>
</dbReference>
<dbReference type="OrthoDB" id="6159439at2759"/>
<dbReference type="CDD" id="cd00086">
    <property type="entry name" value="homeodomain"/>
    <property type="match status" value="1"/>
</dbReference>
<feature type="compositionally biased region" description="Basic residues" evidence="2">
    <location>
        <begin position="573"/>
        <end position="586"/>
    </location>
</feature>
<dbReference type="GO" id="GO:0003677">
    <property type="term" value="F:DNA binding"/>
    <property type="evidence" value="ECO:0007669"/>
    <property type="project" value="UniProtKB-UniRule"/>
</dbReference>
<dbReference type="Gene3D" id="1.10.10.60">
    <property type="entry name" value="Homeodomain-like"/>
    <property type="match status" value="1"/>
</dbReference>
<dbReference type="InParanoid" id="F2UNW7"/>
<keyword evidence="1" id="KW-0238">DNA-binding</keyword>
<proteinExistence type="predicted"/>
<dbReference type="SUPFAM" id="SSF46689">
    <property type="entry name" value="Homeodomain-like"/>
    <property type="match status" value="1"/>
</dbReference>
<dbReference type="RefSeq" id="XP_004989091.1">
    <property type="nucleotide sequence ID" value="XM_004989034.1"/>
</dbReference>
<sequence>MDVDPILQAVAPQELSTHIHRQCSGNSITIAPLSPLPQSSHPLQQQQLQHPDSAHLHQQGCRAADTGAPPRRVVQPLVPASPPLSPPSCIVTMADPPHTTTLTSTTTPAATKTPSPTPSFTDQNGRPKPSPHHHHQQHQHHQNLRHPALHTDTRALPAWQEDAQVAEASDGAHDSSLSSAYTSGSSPSSSSNSSNSSAASSMLPSPTSISRSSSTFLHRQRRPPGEQEQGPAQQQRQQHAQQPAASHTETTTTATTTTATAATTSDTSNALHQSPQPPPVVEAHAFRGHIYHQAPMQPHMPLQDRPALARVPIGQHPFVGTAAIPTSFGRQHCDRLASQVYRHQHHHIHHHHMVQAQQHQPFAEVPDDVRDHQQQHQHQHQHHQQHQHQPHHQGNSVLFPVATTAAMPGDRLPDFNTHHPHYLDGHPAPGMPPSSLSSMGLPFGVTAAAAAPTWSAMPRMHPFELQHPMCDQSLLHHHHRHHTLSVTDALGFARADDPIALPGSTGMHPAHDHALPLDTHMQHVPAVDLPSASAMTGGRKESEGVPDTDDSGDEGDVDDSGSDADETATTHPSARRKHARRNKSRVPQRATGTNTHKRGAKATQQRRASARRTASCSADTPSAINNTNHTDRTSSNHHTTTNTSTNNNNSKRSKSVSCSMAVKEEAECGPVLNVKEARELMCEVDRRLSLFGLRSQKQKAAFLTQLGVVISQQHYSSILSSTQTNRWFGGPKASHKVIRMHAAVFDITEEERVRVAAQVAEMQTEMRRRRSSSSSSSGGRRASSGQPNMASPFPPAAVPNLLHIHPHFAANMSTDTVACPQHAPTTASDNVATKPKRPRKMPPDVSKQLREYFFRVNRRPTRSDKEALLRQFPMLSLKQLNIYFQNMRARNKSHSEHTPQSPPTSW</sequence>
<dbReference type="InterPro" id="IPR052292">
    <property type="entry name" value="Glucose_repression_reg"/>
</dbReference>
<feature type="compositionally biased region" description="Low complexity" evidence="2">
    <location>
        <begin position="602"/>
        <end position="615"/>
    </location>
</feature>
<feature type="compositionally biased region" description="Low complexity" evidence="2">
    <location>
        <begin position="94"/>
        <end position="121"/>
    </location>
</feature>
<evidence type="ECO:0000313" key="4">
    <source>
        <dbReference type="EMBL" id="EGD79322.1"/>
    </source>
</evidence>
<feature type="region of interest" description="Disordered" evidence="2">
    <location>
        <begin position="408"/>
        <end position="435"/>
    </location>
</feature>
<feature type="region of interest" description="Disordered" evidence="2">
    <location>
        <begin position="819"/>
        <end position="843"/>
    </location>
</feature>
<comment type="subcellular location">
    <subcellularLocation>
        <location evidence="1">Nucleus</location>
    </subcellularLocation>
</comment>
<feature type="compositionally biased region" description="Low complexity" evidence="2">
    <location>
        <begin position="772"/>
        <end position="785"/>
    </location>
</feature>
<feature type="region of interest" description="Disordered" evidence="2">
    <location>
        <begin position="761"/>
        <end position="797"/>
    </location>
</feature>
<evidence type="ECO:0000256" key="2">
    <source>
        <dbReference type="SAM" id="MobiDB-lite"/>
    </source>
</evidence>
<evidence type="ECO:0000313" key="5">
    <source>
        <dbReference type="Proteomes" id="UP000007799"/>
    </source>
</evidence>
<dbReference type="PANTHER" id="PTHR28051">
    <property type="entry name" value="PROTEIN MTL1-RELATED"/>
    <property type="match status" value="1"/>
</dbReference>
<dbReference type="AlphaFoldDB" id="F2UNW7"/>
<feature type="region of interest" description="Disordered" evidence="2">
    <location>
        <begin position="367"/>
        <end position="393"/>
    </location>
</feature>
<feature type="region of interest" description="Disordered" evidence="2">
    <location>
        <begin position="48"/>
        <end position="145"/>
    </location>
</feature>
<gene>
    <name evidence="4" type="ORF">PTSG_09736</name>
</gene>
<dbReference type="GO" id="GO:0005634">
    <property type="term" value="C:nucleus"/>
    <property type="evidence" value="ECO:0007669"/>
    <property type="project" value="UniProtKB-SubCell"/>
</dbReference>
<feature type="compositionally biased region" description="Basic residues" evidence="2">
    <location>
        <begin position="375"/>
        <end position="391"/>
    </location>
</feature>
<feature type="domain" description="Homeobox" evidence="3">
    <location>
        <begin position="833"/>
        <end position="894"/>
    </location>
</feature>
<feature type="compositionally biased region" description="Basic and acidic residues" evidence="2">
    <location>
        <begin position="411"/>
        <end position="424"/>
    </location>
</feature>
<feature type="compositionally biased region" description="Low complexity" evidence="2">
    <location>
        <begin position="636"/>
        <end position="650"/>
    </location>
</feature>